<keyword evidence="1" id="KW-1133">Transmembrane helix</keyword>
<dbReference type="CDD" id="cd15482">
    <property type="entry name" value="Sialidase_non-viral"/>
    <property type="match status" value="1"/>
</dbReference>
<keyword evidence="1" id="KW-0472">Membrane</keyword>
<gene>
    <name evidence="2" type="ORF">Pflav_026060</name>
</gene>
<proteinExistence type="predicted"/>
<dbReference type="RefSeq" id="WP_173036305.1">
    <property type="nucleotide sequence ID" value="NZ_AP022870.1"/>
</dbReference>
<dbReference type="InterPro" id="IPR015943">
    <property type="entry name" value="WD40/YVTN_repeat-like_dom_sf"/>
</dbReference>
<organism evidence="2 3">
    <name type="scientific">Phytohabitans flavus</name>
    <dbReference type="NCBI Taxonomy" id="1076124"/>
    <lineage>
        <taxon>Bacteria</taxon>
        <taxon>Bacillati</taxon>
        <taxon>Actinomycetota</taxon>
        <taxon>Actinomycetes</taxon>
        <taxon>Micromonosporales</taxon>
        <taxon>Micromonosporaceae</taxon>
    </lineage>
</organism>
<dbReference type="Gene3D" id="2.130.10.10">
    <property type="entry name" value="YVTN repeat-like/Quinoprotein amine dehydrogenase"/>
    <property type="match status" value="1"/>
</dbReference>
<dbReference type="AlphaFoldDB" id="A0A6F8XQV8"/>
<dbReference type="InterPro" id="IPR036278">
    <property type="entry name" value="Sialidase_sf"/>
</dbReference>
<dbReference type="SUPFAM" id="SSF50939">
    <property type="entry name" value="Sialidases"/>
    <property type="match status" value="1"/>
</dbReference>
<dbReference type="Proteomes" id="UP000502508">
    <property type="component" value="Chromosome"/>
</dbReference>
<protein>
    <recommendedName>
        <fullName evidence="4">Sialidase domain-containing protein</fullName>
    </recommendedName>
</protein>
<evidence type="ECO:0000256" key="1">
    <source>
        <dbReference type="SAM" id="Phobius"/>
    </source>
</evidence>
<evidence type="ECO:0000313" key="3">
    <source>
        <dbReference type="Proteomes" id="UP000502508"/>
    </source>
</evidence>
<name>A0A6F8XQV8_9ACTN</name>
<keyword evidence="3" id="KW-1185">Reference proteome</keyword>
<evidence type="ECO:0008006" key="4">
    <source>
        <dbReference type="Google" id="ProtNLM"/>
    </source>
</evidence>
<dbReference type="KEGG" id="pfla:Pflav_026060"/>
<evidence type="ECO:0000313" key="2">
    <source>
        <dbReference type="EMBL" id="BCB76196.1"/>
    </source>
</evidence>
<reference evidence="2 3" key="2">
    <citation type="submission" date="2020-03" db="EMBL/GenBank/DDBJ databases">
        <authorList>
            <person name="Ichikawa N."/>
            <person name="Kimura A."/>
            <person name="Kitahashi Y."/>
            <person name="Uohara A."/>
        </authorList>
    </citation>
    <scope>NUCLEOTIDE SEQUENCE [LARGE SCALE GENOMIC DNA]</scope>
    <source>
        <strain evidence="2 3">NBRC 107702</strain>
    </source>
</reference>
<accession>A0A6F8XQV8</accession>
<sequence length="405" mass="43167">MTDVEELFREAVAEPPPSRLVAGEIYAAGRRRHRRRTVSAATAAVVAGLLMVGGGLLLPGGSSQGLPPADEPATATPSEDPIQWAEAFDAAHLYLARMACPDRKCPKTVFQVRGSDDGGRTWTDRGEPIDVYELSVAAAETLLASVNTGSGGTRLLTASTDGGRTWRRLHEALTVDAVPSGSVPVCWARSGEPCTLWSVDPVAGRMAPLRDQPALVPTHDELLPVRWSGRIWVRGSDPVTGRPAVAASADAGRTWSVHVFADAPPCPSEGCLPIYFALGSQTAYVVTVGASARAVYRYTSDGRWERVSGAERVPADRLGAGGPSFVAADGTHVLCETVTQPSGLDGDRFWAARDGTYKPVELRGLPATVYPIKRTQDGWLYTHSYTDQRLYGSTDGWTWSAIAAG</sequence>
<reference evidence="2 3" key="1">
    <citation type="submission" date="2020-03" db="EMBL/GenBank/DDBJ databases">
        <title>Whole genome shotgun sequence of Phytohabitans flavus NBRC 107702.</title>
        <authorList>
            <person name="Komaki H."/>
            <person name="Tamura T."/>
        </authorList>
    </citation>
    <scope>NUCLEOTIDE SEQUENCE [LARGE SCALE GENOMIC DNA]</scope>
    <source>
        <strain evidence="2 3">NBRC 107702</strain>
    </source>
</reference>
<feature type="transmembrane region" description="Helical" evidence="1">
    <location>
        <begin position="38"/>
        <end position="58"/>
    </location>
</feature>
<keyword evidence="1" id="KW-0812">Transmembrane</keyword>
<dbReference type="EMBL" id="AP022870">
    <property type="protein sequence ID" value="BCB76196.1"/>
    <property type="molecule type" value="Genomic_DNA"/>
</dbReference>